<proteinExistence type="predicted"/>
<accession>A0ABZ2JZN8</accession>
<keyword evidence="3" id="KW-1185">Reference proteome</keyword>
<protein>
    <submittedName>
        <fullName evidence="2">DUF2236 domain-containing protein</fullName>
    </submittedName>
</protein>
<dbReference type="RefSeq" id="WP_394842569.1">
    <property type="nucleotide sequence ID" value="NZ_CP089982.1"/>
</dbReference>
<dbReference type="Pfam" id="PF09995">
    <property type="entry name" value="MPAB_Lcp_cat"/>
    <property type="match status" value="1"/>
</dbReference>
<dbReference type="Proteomes" id="UP001379533">
    <property type="component" value="Chromosome"/>
</dbReference>
<feature type="domain" description="ER-bound oxygenase mpaB/mpaB'/Rubber oxygenase catalytic" evidence="1">
    <location>
        <begin position="22"/>
        <end position="256"/>
    </location>
</feature>
<evidence type="ECO:0000259" key="1">
    <source>
        <dbReference type="Pfam" id="PF09995"/>
    </source>
</evidence>
<reference evidence="2 3" key="1">
    <citation type="submission" date="2021-12" db="EMBL/GenBank/DDBJ databases">
        <title>Discovery of the Pendulisporaceae a myxobacterial family with distinct sporulation behavior and unique specialized metabolism.</title>
        <authorList>
            <person name="Garcia R."/>
            <person name="Popoff A."/>
            <person name="Bader C.D."/>
            <person name="Loehr J."/>
            <person name="Walesch S."/>
            <person name="Walt C."/>
            <person name="Boldt J."/>
            <person name="Bunk B."/>
            <person name="Haeckl F.J.F.P.J."/>
            <person name="Gunesch A.P."/>
            <person name="Birkelbach J."/>
            <person name="Nuebel U."/>
            <person name="Pietschmann T."/>
            <person name="Bach T."/>
            <person name="Mueller R."/>
        </authorList>
    </citation>
    <scope>NUCLEOTIDE SEQUENCE [LARGE SCALE GENOMIC DNA]</scope>
    <source>
        <strain evidence="2 3">MSr12523</strain>
    </source>
</reference>
<dbReference type="EMBL" id="CP089982">
    <property type="protein sequence ID" value="WXA91952.1"/>
    <property type="molecule type" value="Genomic_DNA"/>
</dbReference>
<name>A0ABZ2JZN8_9BACT</name>
<sequence>MSQHRDVDGSGGAALGPDSLAWKFAGDRRVHFVAGRALCLQVAHPTVSAGVAQFSDYRKNPYARLERTLATTYAVVYGEEHALEAARALRKMHERIRGVDAHGRAWHALEPGAFAWVHATTFESLVCMCQHFARPLDGPEMAKLYDEFRSIGRMYGVTDDDLPRHLEGFFSYYRDMLDRKLEHTETAKGLLAYIKSSTPPPPGWHELWKPAFRTAGAFNHLVTVGLLPEALRERWGLRWSAADRSALRTFETAVRAGWAFVPSRHRYHPAAQAAFARAAHA</sequence>
<gene>
    <name evidence="2" type="ORF">LZC95_36570</name>
</gene>
<dbReference type="PANTHER" id="PTHR36151:SF3">
    <property type="entry name" value="ER-BOUND OXYGENASE MPAB_MPAB'_RUBBER OXYGENASE CATALYTIC DOMAIN-CONTAINING PROTEIN"/>
    <property type="match status" value="1"/>
</dbReference>
<dbReference type="InterPro" id="IPR018713">
    <property type="entry name" value="MPAB/Lcp_cat_dom"/>
</dbReference>
<dbReference type="PANTHER" id="PTHR36151">
    <property type="entry name" value="BLR2777 PROTEIN"/>
    <property type="match status" value="1"/>
</dbReference>
<evidence type="ECO:0000313" key="2">
    <source>
        <dbReference type="EMBL" id="WXA91952.1"/>
    </source>
</evidence>
<evidence type="ECO:0000313" key="3">
    <source>
        <dbReference type="Proteomes" id="UP001379533"/>
    </source>
</evidence>
<organism evidence="2 3">
    <name type="scientific">Pendulispora brunnea</name>
    <dbReference type="NCBI Taxonomy" id="2905690"/>
    <lineage>
        <taxon>Bacteria</taxon>
        <taxon>Pseudomonadati</taxon>
        <taxon>Myxococcota</taxon>
        <taxon>Myxococcia</taxon>
        <taxon>Myxococcales</taxon>
        <taxon>Sorangiineae</taxon>
        <taxon>Pendulisporaceae</taxon>
        <taxon>Pendulispora</taxon>
    </lineage>
</organism>